<feature type="domain" description="Disease resistance protein At4g27190-like leucine-rich repeats" evidence="3">
    <location>
        <begin position="152"/>
        <end position="256"/>
    </location>
</feature>
<evidence type="ECO:0000256" key="2">
    <source>
        <dbReference type="SAM" id="MobiDB-lite"/>
    </source>
</evidence>
<dbReference type="Gene3D" id="3.80.10.10">
    <property type="entry name" value="Ribonuclease Inhibitor"/>
    <property type="match status" value="2"/>
</dbReference>
<evidence type="ECO:0000256" key="1">
    <source>
        <dbReference type="ARBA" id="ARBA00022821"/>
    </source>
</evidence>
<dbReference type="Proteomes" id="UP001634007">
    <property type="component" value="Unassembled WGS sequence"/>
</dbReference>
<evidence type="ECO:0000313" key="5">
    <source>
        <dbReference type="Proteomes" id="UP001634007"/>
    </source>
</evidence>
<keyword evidence="5" id="KW-1185">Reference proteome</keyword>
<comment type="caution">
    <text evidence="4">The sequence shown here is derived from an EMBL/GenBank/DDBJ whole genome shotgun (WGS) entry which is preliminary data.</text>
</comment>
<dbReference type="PANTHER" id="PTHR33463">
    <property type="entry name" value="NB-ARC DOMAIN-CONTAINING PROTEIN-RELATED"/>
    <property type="match status" value="1"/>
</dbReference>
<dbReference type="Pfam" id="PF23247">
    <property type="entry name" value="LRR_RPS2"/>
    <property type="match status" value="3"/>
</dbReference>
<protein>
    <recommendedName>
        <fullName evidence="3">Disease resistance protein At4g27190-like leucine-rich repeats domain-containing protein</fullName>
    </recommendedName>
</protein>
<dbReference type="AlphaFoldDB" id="A0ABD3JPN1"/>
<feature type="compositionally biased region" description="Basic and acidic residues" evidence="2">
    <location>
        <begin position="526"/>
        <end position="538"/>
    </location>
</feature>
<sequence>MKAAIVDEEGRDEGTDDIIELPLLERLSISHCPMEKFFSYPHGKKELITGTSDSQDTYCDSFFDQKISLPRLEVLKLESVGTLKRIWHNELPKSSFDKSANLTLGKCSNLLDVFPSTIIGRLHNLKSVTISKCPSLESLFDFGSLDSYTEQTIELLPKLEEIVVHRCHSLESLFDYRSLDSNIENKIVLLPKLRLVVVIEAGRLRHMVMTNSQTVLGFPSLNEVSVVKCSELRYLFPNYTATTLEKLKALGIIKCEQMKEVVPKGEGGLSKEEVMSFPSLTFLCIWWCPNFRAFIQSPTSVKRQLGEMIEENDESAQPLFNDMVRFPDLEELCIGGIQCKELWNNQISDDSFCKLKSLLLKGCDNLQHIAPSHLWKRLQDCLKTLEVKSCRSIGIIYESDGTVAKSSNLRTLDLRDLDNLRHIWRYDNLPNIPFPNLRYIKAVRCSRLDMLFATFTAKFLRQIEKLVVGSCEDMELIAGHEECEEVTGNTITFSRLTTLRLYNLPKFRSFIPEKYSAEFPSLDVSSRIEPDQGNRSAEESEGEIEDLECKIEEIDKESEKVYREIMEESEGE</sequence>
<accession>A0ABD3JPN1</accession>
<dbReference type="EMBL" id="JBJKBG010000007">
    <property type="protein sequence ID" value="KAL3729560.1"/>
    <property type="molecule type" value="Genomic_DNA"/>
</dbReference>
<evidence type="ECO:0000313" key="4">
    <source>
        <dbReference type="EMBL" id="KAL3729560.1"/>
    </source>
</evidence>
<dbReference type="PANTHER" id="PTHR33463:SF204">
    <property type="entry name" value="NB-ARC DOMAIN-CONTAINING PROTEIN"/>
    <property type="match status" value="1"/>
</dbReference>
<dbReference type="InterPro" id="IPR057135">
    <property type="entry name" value="At4g27190-like_LRR"/>
</dbReference>
<feature type="domain" description="Disease resistance protein At4g27190-like leucine-rich repeats" evidence="3">
    <location>
        <begin position="330"/>
        <end position="472"/>
    </location>
</feature>
<dbReference type="SUPFAM" id="SSF52047">
    <property type="entry name" value="RNI-like"/>
    <property type="match status" value="1"/>
</dbReference>
<evidence type="ECO:0000259" key="3">
    <source>
        <dbReference type="Pfam" id="PF23247"/>
    </source>
</evidence>
<feature type="region of interest" description="Disordered" evidence="2">
    <location>
        <begin position="525"/>
        <end position="549"/>
    </location>
</feature>
<dbReference type="InterPro" id="IPR032675">
    <property type="entry name" value="LRR_dom_sf"/>
</dbReference>
<dbReference type="InterPro" id="IPR050905">
    <property type="entry name" value="Plant_NBS-LRR"/>
</dbReference>
<name>A0ABD3JPN1_EUCGL</name>
<keyword evidence="1" id="KW-0611">Plant defense</keyword>
<gene>
    <name evidence="4" type="ORF">ACJRO7_026655</name>
</gene>
<reference evidence="4 5" key="1">
    <citation type="submission" date="2024-11" db="EMBL/GenBank/DDBJ databases">
        <title>Chromosome-level genome assembly of Eucalyptus globulus Labill. provides insights into its genome evolution.</title>
        <authorList>
            <person name="Li X."/>
        </authorList>
    </citation>
    <scope>NUCLEOTIDE SEQUENCE [LARGE SCALE GENOMIC DNA]</scope>
    <source>
        <strain evidence="4">CL2024</strain>
        <tissue evidence="4">Fresh tender leaves</tissue>
    </source>
</reference>
<proteinExistence type="predicted"/>
<feature type="domain" description="Disease resistance protein At4g27190-like leucine-rich repeats" evidence="3">
    <location>
        <begin position="73"/>
        <end position="147"/>
    </location>
</feature>
<organism evidence="4 5">
    <name type="scientific">Eucalyptus globulus</name>
    <name type="common">Tasmanian blue gum</name>
    <dbReference type="NCBI Taxonomy" id="34317"/>
    <lineage>
        <taxon>Eukaryota</taxon>
        <taxon>Viridiplantae</taxon>
        <taxon>Streptophyta</taxon>
        <taxon>Embryophyta</taxon>
        <taxon>Tracheophyta</taxon>
        <taxon>Spermatophyta</taxon>
        <taxon>Magnoliopsida</taxon>
        <taxon>eudicotyledons</taxon>
        <taxon>Gunneridae</taxon>
        <taxon>Pentapetalae</taxon>
        <taxon>rosids</taxon>
        <taxon>malvids</taxon>
        <taxon>Myrtales</taxon>
        <taxon>Myrtaceae</taxon>
        <taxon>Myrtoideae</taxon>
        <taxon>Eucalypteae</taxon>
        <taxon>Eucalyptus</taxon>
    </lineage>
</organism>